<protein>
    <submittedName>
        <fullName evidence="1">Uncharacterized protein</fullName>
    </submittedName>
</protein>
<keyword evidence="2" id="KW-1185">Reference proteome</keyword>
<name>A0ACC3A5G6_9EURO</name>
<accession>A0ACC3A5G6</accession>
<dbReference type="Proteomes" id="UP001172386">
    <property type="component" value="Unassembled WGS sequence"/>
</dbReference>
<evidence type="ECO:0000313" key="2">
    <source>
        <dbReference type="Proteomes" id="UP001172386"/>
    </source>
</evidence>
<reference evidence="1" key="1">
    <citation type="submission" date="2022-10" db="EMBL/GenBank/DDBJ databases">
        <title>Culturing micro-colonial fungi from biological soil crusts in the Mojave desert and describing Neophaeococcomyces mojavensis, and introducing the new genera and species Taxawa tesnikishii.</title>
        <authorList>
            <person name="Kurbessoian T."/>
            <person name="Stajich J.E."/>
        </authorList>
    </citation>
    <scope>NUCLEOTIDE SEQUENCE</scope>
    <source>
        <strain evidence="1">JES_112</strain>
    </source>
</reference>
<comment type="caution">
    <text evidence="1">The sequence shown here is derived from an EMBL/GenBank/DDBJ whole genome shotgun (WGS) entry which is preliminary data.</text>
</comment>
<proteinExistence type="predicted"/>
<sequence>MSGYYPLPGAPPQFGYPQQTPQGGPGWGPPQQPQFGGHPNQYQQPPPQQWGPPPGQQFPQHGPPPPQGYNSYGPPPPQPGFPQPIQQPGFHQSPVAQHGFQQPPPPVAQHGFQQPPHPAAQPGFQQPLPQQAFAQGSLPSPGYGPNDVAQGNAKPEVDALKRAINSHPPDHTTIVRILSKSGPREIALLCRTWAQYNDDISLEFDIDRAFRGHYGDVLLQLARGPLLADVHNVNRAIKGIGTKEDMLNDVLVGRSNADMRAIKQCYEQTFKKTMESDVASDLSLKTERMFQLIMRASRTEDLHPYNPAETARDVETLHLATRVSTDQETFFTILTQRSDNQIRAIAQLYQREHKKTLEDTIRSSFSGHMEDALVLAVGRAVDRAKADAYGMEATMKGLGTKDDLLINKTVRIHWDKQHTDQVKKAYQHFFKKDLIKRVKGETSGEYKYALVACLI</sequence>
<dbReference type="EMBL" id="JAPDRQ010000091">
    <property type="protein sequence ID" value="KAJ9655694.1"/>
    <property type="molecule type" value="Genomic_DNA"/>
</dbReference>
<evidence type="ECO:0000313" key="1">
    <source>
        <dbReference type="EMBL" id="KAJ9655694.1"/>
    </source>
</evidence>
<gene>
    <name evidence="1" type="ORF">H2198_005491</name>
</gene>
<organism evidence="1 2">
    <name type="scientific">Neophaeococcomyces mojaviensis</name>
    <dbReference type="NCBI Taxonomy" id="3383035"/>
    <lineage>
        <taxon>Eukaryota</taxon>
        <taxon>Fungi</taxon>
        <taxon>Dikarya</taxon>
        <taxon>Ascomycota</taxon>
        <taxon>Pezizomycotina</taxon>
        <taxon>Eurotiomycetes</taxon>
        <taxon>Chaetothyriomycetidae</taxon>
        <taxon>Chaetothyriales</taxon>
        <taxon>Chaetothyriales incertae sedis</taxon>
        <taxon>Neophaeococcomyces</taxon>
    </lineage>
</organism>